<proteinExistence type="predicted"/>
<dbReference type="KEGG" id="dpl:KGM_203227B"/>
<evidence type="ECO:0000313" key="4">
    <source>
        <dbReference type="Proteomes" id="UP000007151"/>
    </source>
</evidence>
<evidence type="ECO:0000256" key="1">
    <source>
        <dbReference type="SAM" id="MobiDB-lite"/>
    </source>
</evidence>
<dbReference type="STRING" id="278856.A0A212F758"/>
<gene>
    <name evidence="3" type="ORF">KGM_203227B</name>
</gene>
<feature type="non-terminal residue" evidence="3">
    <location>
        <position position="1"/>
    </location>
</feature>
<feature type="region of interest" description="Disordered" evidence="1">
    <location>
        <begin position="436"/>
        <end position="460"/>
    </location>
</feature>
<protein>
    <submittedName>
        <fullName evidence="3">Exocyst complex component sec3</fullName>
    </submittedName>
</protein>
<dbReference type="FunCoup" id="A0A212F758">
    <property type="interactions" value="1739"/>
</dbReference>
<dbReference type="InterPro" id="IPR048628">
    <property type="entry name" value="Sec3_C"/>
</dbReference>
<dbReference type="Proteomes" id="UP000007151">
    <property type="component" value="Unassembled WGS sequence"/>
</dbReference>
<dbReference type="GO" id="GO:0006893">
    <property type="term" value="P:Golgi to plasma membrane transport"/>
    <property type="evidence" value="ECO:0007669"/>
    <property type="project" value="TreeGrafter"/>
</dbReference>
<evidence type="ECO:0000259" key="2">
    <source>
        <dbReference type="Pfam" id="PF20654"/>
    </source>
</evidence>
<dbReference type="GO" id="GO:0005546">
    <property type="term" value="F:phosphatidylinositol-4,5-bisphosphate binding"/>
    <property type="evidence" value="ECO:0007669"/>
    <property type="project" value="TreeGrafter"/>
</dbReference>
<dbReference type="GO" id="GO:0000145">
    <property type="term" value="C:exocyst"/>
    <property type="evidence" value="ECO:0007669"/>
    <property type="project" value="TreeGrafter"/>
</dbReference>
<reference evidence="3 4" key="1">
    <citation type="journal article" date="2011" name="Cell">
        <title>The monarch butterfly genome yields insights into long-distance migration.</title>
        <authorList>
            <person name="Zhan S."/>
            <person name="Merlin C."/>
            <person name="Boore J.L."/>
            <person name="Reppert S.M."/>
        </authorList>
    </citation>
    <scope>NUCLEOTIDE SEQUENCE [LARGE SCALE GENOMIC DNA]</scope>
    <source>
        <strain evidence="3">F-2</strain>
    </source>
</reference>
<comment type="caution">
    <text evidence="3">The sequence shown here is derived from an EMBL/GenBank/DDBJ whole genome shotgun (WGS) entry which is preliminary data.</text>
</comment>
<dbReference type="AlphaFoldDB" id="A0A212F758"/>
<name>A0A212F758_DANPL</name>
<dbReference type="Pfam" id="PF20654">
    <property type="entry name" value="Sec3_C-term"/>
    <property type="match status" value="1"/>
</dbReference>
<accession>A0A212F758</accession>
<dbReference type="InParanoid" id="A0A212F758"/>
<keyword evidence="4" id="KW-1185">Reference proteome</keyword>
<sequence length="782" mass="85950">MKLEEVNTNIGLDPAVSVDIVTADGKAQKLSVEGGTLVLTEGSSRLRCWPLHNIKIKTDFSGGVSIEAGGETLSWTSNIERCKTSLNRLTQIVLTASLPVGMGQPSDAALAALLEDSEPDDTDAERRVKRLGDRLARLDALNVAGMLAAATEGGGAQLAAKLEAGSAAGTALSTRLSRLEALTRAAPAALHARSGAARSDAAARALLVELTEIYEWLDNPALKDLDTLSEISLATADGRARALRAAEALRNALRAERTASTARLRLGAVRERLRRLARAKDNLAALLARHLNNALIHLANEAHAPTPNTRRSHHSELMPYAPFMRWLKDMDDKAYDGLVKVYVSTWSRVHEREARVWCDGTRTSLNTQTATVDDLLDEVSLANLLILRVIYFNSMCLFSFAIRILNYLVLTMVESTCNAEQDFCTQFFYLDVDVKSDNSDGERSEKSDGGERNEQKKNTSETKKLLGELFPALETELVSLVGSIEKHEPYGAMRALACVGRRVLGEGGEGSEVGGGEARWSRAALAAVAVAAKRGADRAVADRLAALNDAVKQAAKKPKCGILSFIPELEEMSSVCESIFARGRRADLDRWYLSLATAMLRTIQLAEHPRTPRAVVQMENYHRLHACVSSLRVTALDSLRRDARMRYSEALKQYVTQYFGRPLEKLAQFFERVGEAVASGVKEDEVCYRTAFSKHELRRLLALYPAHEVRKSLHRLYRTVEKHLSEEGGLLQVVWRAMQEEFIAQHVALQARIASCYPGAGLTLPLSTQDILDAFSDIAREH</sequence>
<feature type="domain" description="Exocyst complex component Sec3 C-terminal" evidence="2">
    <location>
        <begin position="453"/>
        <end position="759"/>
    </location>
</feature>
<dbReference type="PANTHER" id="PTHR16092">
    <property type="entry name" value="SEC3/SYNTAXIN-RELATED"/>
    <property type="match status" value="1"/>
</dbReference>
<evidence type="ECO:0000313" key="3">
    <source>
        <dbReference type="EMBL" id="OWR49576.1"/>
    </source>
</evidence>
<dbReference type="GO" id="GO:0005886">
    <property type="term" value="C:plasma membrane"/>
    <property type="evidence" value="ECO:0007669"/>
    <property type="project" value="TreeGrafter"/>
</dbReference>
<dbReference type="PANTHER" id="PTHR16092:SF14">
    <property type="entry name" value="EXOCYST COMPLEX COMPONENT 1 ISOFORM X1"/>
    <property type="match status" value="1"/>
</dbReference>
<dbReference type="GO" id="GO:0006887">
    <property type="term" value="P:exocytosis"/>
    <property type="evidence" value="ECO:0007669"/>
    <property type="project" value="TreeGrafter"/>
</dbReference>
<dbReference type="EMBL" id="AGBW02009915">
    <property type="protein sequence ID" value="OWR49576.1"/>
    <property type="molecule type" value="Genomic_DNA"/>
</dbReference>
<organism evidence="3 4">
    <name type="scientific">Danaus plexippus plexippus</name>
    <dbReference type="NCBI Taxonomy" id="278856"/>
    <lineage>
        <taxon>Eukaryota</taxon>
        <taxon>Metazoa</taxon>
        <taxon>Ecdysozoa</taxon>
        <taxon>Arthropoda</taxon>
        <taxon>Hexapoda</taxon>
        <taxon>Insecta</taxon>
        <taxon>Pterygota</taxon>
        <taxon>Neoptera</taxon>
        <taxon>Endopterygota</taxon>
        <taxon>Lepidoptera</taxon>
        <taxon>Glossata</taxon>
        <taxon>Ditrysia</taxon>
        <taxon>Papilionoidea</taxon>
        <taxon>Nymphalidae</taxon>
        <taxon>Danainae</taxon>
        <taxon>Danaini</taxon>
        <taxon>Danaina</taxon>
        <taxon>Danaus</taxon>
        <taxon>Danaus</taxon>
    </lineage>
</organism>